<evidence type="ECO:0000259" key="4">
    <source>
        <dbReference type="PROSITE" id="PS50995"/>
    </source>
</evidence>
<keyword evidence="2" id="KW-0238">DNA-binding</keyword>
<gene>
    <name evidence="5" type="ORF">OCV99_16395</name>
</gene>
<dbReference type="InterPro" id="IPR036390">
    <property type="entry name" value="WH_DNA-bd_sf"/>
</dbReference>
<dbReference type="EMBL" id="JAOQJU010000035">
    <property type="protein sequence ID" value="MCU6688080.1"/>
    <property type="molecule type" value="Genomic_DNA"/>
</dbReference>
<keyword evidence="6" id="KW-1185">Reference proteome</keyword>
<dbReference type="SUPFAM" id="SSF46785">
    <property type="entry name" value="Winged helix' DNA-binding domain"/>
    <property type="match status" value="1"/>
</dbReference>
<evidence type="ECO:0000313" key="6">
    <source>
        <dbReference type="Proteomes" id="UP001652431"/>
    </source>
</evidence>
<dbReference type="PANTHER" id="PTHR42756">
    <property type="entry name" value="TRANSCRIPTIONAL REGULATOR, MARR"/>
    <property type="match status" value="1"/>
</dbReference>
<evidence type="ECO:0000256" key="2">
    <source>
        <dbReference type="ARBA" id="ARBA00023125"/>
    </source>
</evidence>
<dbReference type="Pfam" id="PF12802">
    <property type="entry name" value="MarR_2"/>
    <property type="match status" value="1"/>
</dbReference>
<proteinExistence type="predicted"/>
<dbReference type="Gene3D" id="1.10.10.10">
    <property type="entry name" value="Winged helix-like DNA-binding domain superfamily/Winged helix DNA-binding domain"/>
    <property type="match status" value="1"/>
</dbReference>
<dbReference type="PANTHER" id="PTHR42756:SF1">
    <property type="entry name" value="TRANSCRIPTIONAL REPRESSOR OF EMRAB OPERON"/>
    <property type="match status" value="1"/>
</dbReference>
<keyword evidence="1" id="KW-0805">Transcription regulation</keyword>
<evidence type="ECO:0000256" key="3">
    <source>
        <dbReference type="ARBA" id="ARBA00023163"/>
    </source>
</evidence>
<evidence type="ECO:0000313" key="5">
    <source>
        <dbReference type="EMBL" id="MCU6688080.1"/>
    </source>
</evidence>
<dbReference type="SMART" id="SM00347">
    <property type="entry name" value="HTH_MARR"/>
    <property type="match status" value="1"/>
</dbReference>
<dbReference type="InterPro" id="IPR000835">
    <property type="entry name" value="HTH_MarR-typ"/>
</dbReference>
<organism evidence="5 6">
    <name type="scientific">Dorea acetigenes</name>
    <dbReference type="NCBI Taxonomy" id="2981787"/>
    <lineage>
        <taxon>Bacteria</taxon>
        <taxon>Bacillati</taxon>
        <taxon>Bacillota</taxon>
        <taxon>Clostridia</taxon>
        <taxon>Lachnospirales</taxon>
        <taxon>Lachnospiraceae</taxon>
        <taxon>Dorea</taxon>
    </lineage>
</organism>
<dbReference type="RefSeq" id="WP_158371974.1">
    <property type="nucleotide sequence ID" value="NZ_JAOQJU010000035.1"/>
</dbReference>
<protein>
    <submittedName>
        <fullName evidence="5">MarR family transcriptional regulator</fullName>
    </submittedName>
</protein>
<comment type="caution">
    <text evidence="5">The sequence shown here is derived from an EMBL/GenBank/DDBJ whole genome shotgun (WGS) entry which is preliminary data.</text>
</comment>
<dbReference type="PRINTS" id="PR00598">
    <property type="entry name" value="HTHMARR"/>
</dbReference>
<keyword evidence="3" id="KW-0804">Transcription</keyword>
<evidence type="ECO:0000256" key="1">
    <source>
        <dbReference type="ARBA" id="ARBA00023015"/>
    </source>
</evidence>
<reference evidence="5 6" key="1">
    <citation type="journal article" date="2021" name="ISME Commun">
        <title>Automated analysis of genomic sequences facilitates high-throughput and comprehensive description of bacteria.</title>
        <authorList>
            <person name="Hitch T.C.A."/>
        </authorList>
    </citation>
    <scope>NUCLEOTIDE SEQUENCE [LARGE SCALE GENOMIC DNA]</scope>
    <source>
        <strain evidence="5 6">Sanger_03</strain>
    </source>
</reference>
<dbReference type="PROSITE" id="PS50995">
    <property type="entry name" value="HTH_MARR_2"/>
    <property type="match status" value="1"/>
</dbReference>
<dbReference type="Proteomes" id="UP001652431">
    <property type="component" value="Unassembled WGS sequence"/>
</dbReference>
<feature type="domain" description="HTH marR-type" evidence="4">
    <location>
        <begin position="1"/>
        <end position="139"/>
    </location>
</feature>
<name>A0ABT2RRP0_9FIRM</name>
<accession>A0ABT2RRP0</accession>
<dbReference type="InterPro" id="IPR036388">
    <property type="entry name" value="WH-like_DNA-bd_sf"/>
</dbReference>
<sequence>MYRTEKEEFIIGAISLLSNGLTRFGDGVLPEITFRQWFLLMLISRMDEEEKSINSIAEYVGTTRQNVKKMLTSLEAKGYVAVSRSRQDARALKVELTQKAYQYLADYDEPLANETNRLFLLFSDEEIESFVSSLKKLRQSLENYEEGE</sequence>